<keyword evidence="1" id="KW-0175">Coiled coil</keyword>
<dbReference type="InterPro" id="IPR038883">
    <property type="entry name" value="AN11006-like"/>
</dbReference>
<reference evidence="2" key="1">
    <citation type="journal article" date="2020" name="Stud. Mycol.">
        <title>101 Dothideomycetes genomes: a test case for predicting lifestyles and emergence of pathogens.</title>
        <authorList>
            <person name="Haridas S."/>
            <person name="Albert R."/>
            <person name="Binder M."/>
            <person name="Bloem J."/>
            <person name="Labutti K."/>
            <person name="Salamov A."/>
            <person name="Andreopoulos B."/>
            <person name="Baker S."/>
            <person name="Barry K."/>
            <person name="Bills G."/>
            <person name="Bluhm B."/>
            <person name="Cannon C."/>
            <person name="Castanera R."/>
            <person name="Culley D."/>
            <person name="Daum C."/>
            <person name="Ezra D."/>
            <person name="Gonzalez J."/>
            <person name="Henrissat B."/>
            <person name="Kuo A."/>
            <person name="Liang C."/>
            <person name="Lipzen A."/>
            <person name="Lutzoni F."/>
            <person name="Magnuson J."/>
            <person name="Mondo S."/>
            <person name="Nolan M."/>
            <person name="Ohm R."/>
            <person name="Pangilinan J."/>
            <person name="Park H.-J."/>
            <person name="Ramirez L."/>
            <person name="Alfaro M."/>
            <person name="Sun H."/>
            <person name="Tritt A."/>
            <person name="Yoshinaga Y."/>
            <person name="Zwiers L.-H."/>
            <person name="Turgeon B."/>
            <person name="Goodwin S."/>
            <person name="Spatafora J."/>
            <person name="Crous P."/>
            <person name="Grigoriev I."/>
        </authorList>
    </citation>
    <scope>NUCLEOTIDE SEQUENCE</scope>
    <source>
        <strain evidence="2">ATCC 36951</strain>
    </source>
</reference>
<dbReference type="GeneID" id="54560933"/>
<protein>
    <recommendedName>
        <fullName evidence="4">F-box domain-containing protein</fullName>
    </recommendedName>
</protein>
<proteinExistence type="predicted"/>
<evidence type="ECO:0008006" key="4">
    <source>
        <dbReference type="Google" id="ProtNLM"/>
    </source>
</evidence>
<dbReference type="PANTHER" id="PTHR42085:SF1">
    <property type="entry name" value="F-BOX DOMAIN-CONTAINING PROTEIN"/>
    <property type="match status" value="1"/>
</dbReference>
<dbReference type="EMBL" id="ML993604">
    <property type="protein sequence ID" value="KAF2164507.1"/>
    <property type="molecule type" value="Genomic_DNA"/>
</dbReference>
<evidence type="ECO:0000313" key="3">
    <source>
        <dbReference type="Proteomes" id="UP000799537"/>
    </source>
</evidence>
<accession>A0A6A6CBC9</accession>
<evidence type="ECO:0000313" key="2">
    <source>
        <dbReference type="EMBL" id="KAF2164507.1"/>
    </source>
</evidence>
<organism evidence="2 3">
    <name type="scientific">Zasmidium cellare ATCC 36951</name>
    <dbReference type="NCBI Taxonomy" id="1080233"/>
    <lineage>
        <taxon>Eukaryota</taxon>
        <taxon>Fungi</taxon>
        <taxon>Dikarya</taxon>
        <taxon>Ascomycota</taxon>
        <taxon>Pezizomycotina</taxon>
        <taxon>Dothideomycetes</taxon>
        <taxon>Dothideomycetidae</taxon>
        <taxon>Mycosphaerellales</taxon>
        <taxon>Mycosphaerellaceae</taxon>
        <taxon>Zasmidium</taxon>
    </lineage>
</organism>
<sequence>MEQQNGALARPRVKLDIGGDYDQWWKDVYFALSAKHGKGLLVYCEPRRQSYLSHDEKENMEEGNFEASVIIYNHVSTSLLLRVPHRDRFLPRKLLAHLAVLSKPFRILDLPAELRFRIYEMYFAAVAPGPHNVLDDGLPMATTSVLPSLTKTCRQIRQESLSLFISSRTLDISLPVSEDESQALHNIDTVKLWAENCAKAYLRHLRAVNLSYHMSTFPGFDCNLSFTEHSGLQISLESDDAWIYANQKAEAKQKQLKEHAEKIEAERRVLDLKGESIVLALIRDPEVWVWSDDQGE</sequence>
<evidence type="ECO:0000256" key="1">
    <source>
        <dbReference type="SAM" id="Coils"/>
    </source>
</evidence>
<gene>
    <name evidence="2" type="ORF">M409DRAFT_25384</name>
</gene>
<dbReference type="PANTHER" id="PTHR42085">
    <property type="entry name" value="F-BOX DOMAIN-CONTAINING PROTEIN"/>
    <property type="match status" value="1"/>
</dbReference>
<name>A0A6A6CBC9_ZASCE</name>
<dbReference type="Proteomes" id="UP000799537">
    <property type="component" value="Unassembled WGS sequence"/>
</dbReference>
<dbReference type="OrthoDB" id="3650755at2759"/>
<feature type="coiled-coil region" evidence="1">
    <location>
        <begin position="246"/>
        <end position="273"/>
    </location>
</feature>
<dbReference type="AlphaFoldDB" id="A0A6A6CBC9"/>
<keyword evidence="3" id="KW-1185">Reference proteome</keyword>
<dbReference type="RefSeq" id="XP_033665396.1">
    <property type="nucleotide sequence ID" value="XM_033807661.1"/>
</dbReference>